<gene>
    <name evidence="2" type="ORF">CNYM01_13535</name>
</gene>
<evidence type="ECO:0000313" key="3">
    <source>
        <dbReference type="Proteomes" id="UP000070054"/>
    </source>
</evidence>
<keyword evidence="1" id="KW-0472">Membrane</keyword>
<evidence type="ECO:0000313" key="2">
    <source>
        <dbReference type="EMBL" id="KXH57862.1"/>
    </source>
</evidence>
<dbReference type="OrthoDB" id="10529644at2759"/>
<keyword evidence="1" id="KW-0812">Transmembrane</keyword>
<dbReference type="AlphaFoldDB" id="A0A135UBU2"/>
<organism evidence="2 3">
    <name type="scientific">Colletotrichum nymphaeae SA-01</name>
    <dbReference type="NCBI Taxonomy" id="1460502"/>
    <lineage>
        <taxon>Eukaryota</taxon>
        <taxon>Fungi</taxon>
        <taxon>Dikarya</taxon>
        <taxon>Ascomycota</taxon>
        <taxon>Pezizomycotina</taxon>
        <taxon>Sordariomycetes</taxon>
        <taxon>Hypocreomycetidae</taxon>
        <taxon>Glomerellales</taxon>
        <taxon>Glomerellaceae</taxon>
        <taxon>Colletotrichum</taxon>
        <taxon>Colletotrichum acutatum species complex</taxon>
    </lineage>
</organism>
<keyword evidence="1" id="KW-1133">Transmembrane helix</keyword>
<accession>A0A135UBU2</accession>
<name>A0A135UBU2_9PEZI</name>
<evidence type="ECO:0000256" key="1">
    <source>
        <dbReference type="SAM" id="Phobius"/>
    </source>
</evidence>
<keyword evidence="3" id="KW-1185">Reference proteome</keyword>
<proteinExistence type="predicted"/>
<comment type="caution">
    <text evidence="2">The sequence shown here is derived from an EMBL/GenBank/DDBJ whole genome shotgun (WGS) entry which is preliminary data.</text>
</comment>
<reference evidence="2 3" key="1">
    <citation type="submission" date="2014-02" db="EMBL/GenBank/DDBJ databases">
        <title>The genome sequence of Colletotrichum nymphaeae SA-01.</title>
        <authorList>
            <person name="Baroncelli R."/>
            <person name="Thon M.R."/>
        </authorList>
    </citation>
    <scope>NUCLEOTIDE SEQUENCE [LARGE SCALE GENOMIC DNA]</scope>
    <source>
        <strain evidence="2 3">SA-01</strain>
    </source>
</reference>
<dbReference type="Proteomes" id="UP000070054">
    <property type="component" value="Unassembled WGS sequence"/>
</dbReference>
<dbReference type="EMBL" id="JEMN01000723">
    <property type="protein sequence ID" value="KXH57862.1"/>
    <property type="molecule type" value="Genomic_DNA"/>
</dbReference>
<sequence>MLLQFIDDFQEGLIGQLKSVLQKFVFEIRSEDEIGFTNRITKVDALINVIRIFAVKLPSVGVTLLLVIPKTATSIFFFILAIATWNKVVFEEESDPEKWQKDYLLLLSSLSARGLSWSLMRSVGFLLFERFSPGSDPALMVRLVHQVVALEKVMLKLIQSYTKTQGLFKALAEGKLSSQSLERLRAVSNRSRVVLTTAHHFVMSVHCIRNFYG</sequence>
<protein>
    <submittedName>
        <fullName evidence="2">Uncharacterized protein</fullName>
    </submittedName>
</protein>
<feature type="transmembrane region" description="Helical" evidence="1">
    <location>
        <begin position="60"/>
        <end position="83"/>
    </location>
</feature>